<proteinExistence type="predicted"/>
<feature type="transmembrane region" description="Helical" evidence="1">
    <location>
        <begin position="151"/>
        <end position="173"/>
    </location>
</feature>
<dbReference type="AlphaFoldDB" id="A0A2Z3HKC3"/>
<dbReference type="PANTHER" id="PTHR34989:SF1">
    <property type="entry name" value="PROTEIN HDED"/>
    <property type="match status" value="1"/>
</dbReference>
<feature type="transmembrane region" description="Helical" evidence="1">
    <location>
        <begin position="124"/>
        <end position="145"/>
    </location>
</feature>
<dbReference type="Pfam" id="PF03729">
    <property type="entry name" value="DUF308"/>
    <property type="match status" value="2"/>
</dbReference>
<feature type="transmembrane region" description="Helical" evidence="1">
    <location>
        <begin position="66"/>
        <end position="86"/>
    </location>
</feature>
<dbReference type="PANTHER" id="PTHR34989">
    <property type="entry name" value="PROTEIN HDED"/>
    <property type="match status" value="1"/>
</dbReference>
<dbReference type="EMBL" id="CP025958">
    <property type="protein sequence ID" value="AWM42274.1"/>
    <property type="molecule type" value="Genomic_DNA"/>
</dbReference>
<feature type="transmembrane region" description="Helical" evidence="1">
    <location>
        <begin position="9"/>
        <end position="29"/>
    </location>
</feature>
<evidence type="ECO:0000256" key="1">
    <source>
        <dbReference type="SAM" id="Phobius"/>
    </source>
</evidence>
<dbReference type="InterPro" id="IPR052712">
    <property type="entry name" value="Acid_resist_chaperone_HdeD"/>
</dbReference>
<dbReference type="GO" id="GO:0005886">
    <property type="term" value="C:plasma membrane"/>
    <property type="evidence" value="ECO:0007669"/>
    <property type="project" value="TreeGrafter"/>
</dbReference>
<dbReference type="InterPro" id="IPR005325">
    <property type="entry name" value="DUF308_memb"/>
</dbReference>
<keyword evidence="1" id="KW-0472">Membrane</keyword>
<name>A0A2Z3HKC3_9BACT</name>
<keyword evidence="1" id="KW-1133">Transmembrane helix</keyword>
<organism evidence="2 3">
    <name type="scientific">Gemmata obscuriglobus</name>
    <dbReference type="NCBI Taxonomy" id="114"/>
    <lineage>
        <taxon>Bacteria</taxon>
        <taxon>Pseudomonadati</taxon>
        <taxon>Planctomycetota</taxon>
        <taxon>Planctomycetia</taxon>
        <taxon>Gemmatales</taxon>
        <taxon>Gemmataceae</taxon>
        <taxon>Gemmata</taxon>
    </lineage>
</organism>
<dbReference type="OrthoDB" id="193343at2"/>
<keyword evidence="1" id="KW-0812">Transmembrane</keyword>
<gene>
    <name evidence="2" type="ORF">C1280_15780</name>
</gene>
<protein>
    <submittedName>
        <fullName evidence="2">HdeD family acid-resistance protein</fullName>
    </submittedName>
</protein>
<feature type="transmembrane region" description="Helical" evidence="1">
    <location>
        <begin position="35"/>
        <end position="59"/>
    </location>
</feature>
<feature type="transmembrane region" description="Helical" evidence="1">
    <location>
        <begin position="92"/>
        <end position="112"/>
    </location>
</feature>
<accession>A0A2Z3HKC3</accession>
<evidence type="ECO:0000313" key="3">
    <source>
        <dbReference type="Proteomes" id="UP000245802"/>
    </source>
</evidence>
<dbReference type="RefSeq" id="WP_033198399.1">
    <property type="nucleotide sequence ID" value="NZ_CP025958.1"/>
</dbReference>
<reference evidence="2 3" key="1">
    <citation type="submission" date="2018-01" db="EMBL/GenBank/DDBJ databases">
        <title>G. obscuriglobus.</title>
        <authorList>
            <person name="Franke J."/>
            <person name="Blomberg W."/>
            <person name="Selmecki A."/>
        </authorList>
    </citation>
    <scope>NUCLEOTIDE SEQUENCE [LARGE SCALE GENOMIC DNA]</scope>
    <source>
        <strain evidence="2 3">DSM 5831</strain>
    </source>
</reference>
<dbReference type="Proteomes" id="UP000245802">
    <property type="component" value="Chromosome"/>
</dbReference>
<dbReference type="KEGG" id="gog:C1280_15780"/>
<keyword evidence="3" id="KW-1185">Reference proteome</keyword>
<evidence type="ECO:0000313" key="2">
    <source>
        <dbReference type="EMBL" id="AWM42274.1"/>
    </source>
</evidence>
<sequence>MNRGLARNWWLLALRGGLAMLFGALVFVWPELAWATIIVMFATYAFLDGAVAIAAAVAGHERGARWWSLALEGVVGVAAGVLTVVWPEVTGVVLLYLIGFWAVFTGVLEIVAAVHLRKEIEGEWALGLAGALSIALGLGVIFVPAAGALVVAWLVGTYAMLFGITLMTLAFRLRGHHRLSTTRTGVVM</sequence>